<comment type="similarity">
    <text evidence="2">Belongs to the TMEM170 family.</text>
</comment>
<dbReference type="STRING" id="1330018.A0A167S7P8"/>
<dbReference type="Proteomes" id="UP000076738">
    <property type="component" value="Unassembled WGS sequence"/>
</dbReference>
<evidence type="ECO:0000256" key="4">
    <source>
        <dbReference type="ARBA" id="ARBA00022989"/>
    </source>
</evidence>
<keyword evidence="3 6" id="KW-0812">Transmembrane</keyword>
<keyword evidence="5 6" id="KW-0472">Membrane</keyword>
<evidence type="ECO:0000313" key="7">
    <source>
        <dbReference type="EMBL" id="KZP01652.1"/>
    </source>
</evidence>
<evidence type="ECO:0000256" key="6">
    <source>
        <dbReference type="SAM" id="Phobius"/>
    </source>
</evidence>
<dbReference type="Pfam" id="PF10190">
    <property type="entry name" value="Tmemb_170"/>
    <property type="match status" value="1"/>
</dbReference>
<evidence type="ECO:0000313" key="8">
    <source>
        <dbReference type="Proteomes" id="UP000076738"/>
    </source>
</evidence>
<sequence length="151" mass="16663">MSSDPDTILSPPVGYVTPSFPCLYNPRAEFTRANSSTLVPGTCYLYYSNDVWRFTLYWTLICYSITFLLTGTWAFVVFSKKSVLLAALIPLTFGFFAGLFALIGASIIGFVLAAVYSVGYFSMSTWVPFLWALVQTMVAIMGSYSTAISIL</sequence>
<feature type="transmembrane region" description="Helical" evidence="6">
    <location>
        <begin position="128"/>
        <end position="150"/>
    </location>
</feature>
<comment type="subcellular location">
    <subcellularLocation>
        <location evidence="1">Membrane</location>
        <topology evidence="1">Multi-pass membrane protein</topology>
    </subcellularLocation>
</comment>
<feature type="transmembrane region" description="Helical" evidence="6">
    <location>
        <begin position="83"/>
        <end position="116"/>
    </location>
</feature>
<dbReference type="PANTHER" id="PTHR22779:SF6">
    <property type="entry name" value="SD17342P"/>
    <property type="match status" value="1"/>
</dbReference>
<dbReference type="InterPro" id="IPR019334">
    <property type="entry name" value="TMEM170A/B/YPR153W-like"/>
</dbReference>
<keyword evidence="4 6" id="KW-1133">Transmembrane helix</keyword>
<evidence type="ECO:0008006" key="9">
    <source>
        <dbReference type="Google" id="ProtNLM"/>
    </source>
</evidence>
<protein>
    <recommendedName>
        <fullName evidence="9">Integral membrane protein</fullName>
    </recommendedName>
</protein>
<name>A0A167S7P8_CALVF</name>
<evidence type="ECO:0000256" key="3">
    <source>
        <dbReference type="ARBA" id="ARBA00022692"/>
    </source>
</evidence>
<evidence type="ECO:0000256" key="5">
    <source>
        <dbReference type="ARBA" id="ARBA00023136"/>
    </source>
</evidence>
<dbReference type="GO" id="GO:0016020">
    <property type="term" value="C:membrane"/>
    <property type="evidence" value="ECO:0007669"/>
    <property type="project" value="UniProtKB-SubCell"/>
</dbReference>
<dbReference type="OrthoDB" id="2131401at2759"/>
<keyword evidence="8" id="KW-1185">Reference proteome</keyword>
<evidence type="ECO:0000256" key="1">
    <source>
        <dbReference type="ARBA" id="ARBA00004141"/>
    </source>
</evidence>
<accession>A0A167S7P8</accession>
<evidence type="ECO:0000256" key="2">
    <source>
        <dbReference type="ARBA" id="ARBA00006325"/>
    </source>
</evidence>
<organism evidence="7 8">
    <name type="scientific">Calocera viscosa (strain TUFC12733)</name>
    <dbReference type="NCBI Taxonomy" id="1330018"/>
    <lineage>
        <taxon>Eukaryota</taxon>
        <taxon>Fungi</taxon>
        <taxon>Dikarya</taxon>
        <taxon>Basidiomycota</taxon>
        <taxon>Agaricomycotina</taxon>
        <taxon>Dacrymycetes</taxon>
        <taxon>Dacrymycetales</taxon>
        <taxon>Dacrymycetaceae</taxon>
        <taxon>Calocera</taxon>
    </lineage>
</organism>
<dbReference type="AlphaFoldDB" id="A0A167S7P8"/>
<reference evidence="7 8" key="1">
    <citation type="journal article" date="2016" name="Mol. Biol. Evol.">
        <title>Comparative Genomics of Early-Diverging Mushroom-Forming Fungi Provides Insights into the Origins of Lignocellulose Decay Capabilities.</title>
        <authorList>
            <person name="Nagy L.G."/>
            <person name="Riley R."/>
            <person name="Tritt A."/>
            <person name="Adam C."/>
            <person name="Daum C."/>
            <person name="Floudas D."/>
            <person name="Sun H."/>
            <person name="Yadav J.S."/>
            <person name="Pangilinan J."/>
            <person name="Larsson K.H."/>
            <person name="Matsuura K."/>
            <person name="Barry K."/>
            <person name="Labutti K."/>
            <person name="Kuo R."/>
            <person name="Ohm R.A."/>
            <person name="Bhattacharya S.S."/>
            <person name="Shirouzu T."/>
            <person name="Yoshinaga Y."/>
            <person name="Martin F.M."/>
            <person name="Grigoriev I.V."/>
            <person name="Hibbett D.S."/>
        </authorList>
    </citation>
    <scope>NUCLEOTIDE SEQUENCE [LARGE SCALE GENOMIC DNA]</scope>
    <source>
        <strain evidence="7 8">TUFC12733</strain>
    </source>
</reference>
<dbReference type="EMBL" id="KV417266">
    <property type="protein sequence ID" value="KZP01652.1"/>
    <property type="molecule type" value="Genomic_DNA"/>
</dbReference>
<dbReference type="PANTHER" id="PTHR22779">
    <property type="entry name" value="SD17342P"/>
    <property type="match status" value="1"/>
</dbReference>
<feature type="transmembrane region" description="Helical" evidence="6">
    <location>
        <begin position="56"/>
        <end position="76"/>
    </location>
</feature>
<proteinExistence type="inferred from homology"/>
<gene>
    <name evidence="7" type="ORF">CALVIDRAFT_14251</name>
</gene>